<keyword evidence="4" id="KW-1133">Transmembrane helix</keyword>
<dbReference type="GO" id="GO:0005886">
    <property type="term" value="C:plasma membrane"/>
    <property type="evidence" value="ECO:0007669"/>
    <property type="project" value="TreeGrafter"/>
</dbReference>
<gene>
    <name evidence="8" type="ORF">CEUSTIGMA_g6136.t1</name>
</gene>
<accession>A0A250X6J4</accession>
<sequence length="335" mass="37112">MDAPLHNKANEEASAQTLVRLSIAVHHSQQDKLPIQEEEESIWEVVAWHEVEAVPLLDPVSRKKTLLLLQADISLRVERELKLAALTEAQLSMLEQMFPRHVIEYMIGNPDGLKVRRGDMDLENPAESSSISNNNLATWHQGVTIMFMDIVGFTAMSKEVHPSQVMAFLNALFTLFDELIDQYNVYKVETAGDCYIVAGALMSQDDEGFLVLEQAGDPRQRSQTRSQTSHGFCQVMAFAKAILRCAKTVTMPHNGKPTVVRVGMHTGPVVTGLIGTKLPKFSIFGDTMNTASRMESTSQPGCIHVTEDTHNLLTPYTFKPTGGVDVKGKGLMNTF</sequence>
<keyword evidence="9" id="KW-1185">Reference proteome</keyword>
<dbReference type="CDD" id="cd07302">
    <property type="entry name" value="CHD"/>
    <property type="match status" value="1"/>
</dbReference>
<evidence type="ECO:0000256" key="6">
    <source>
        <dbReference type="ARBA" id="ARBA00023239"/>
    </source>
</evidence>
<evidence type="ECO:0000256" key="3">
    <source>
        <dbReference type="ARBA" id="ARBA00022741"/>
    </source>
</evidence>
<comment type="subcellular location">
    <subcellularLocation>
        <location evidence="1">Membrane</location>
    </subcellularLocation>
</comment>
<evidence type="ECO:0000256" key="1">
    <source>
        <dbReference type="ARBA" id="ARBA00004370"/>
    </source>
</evidence>
<keyword evidence="3" id="KW-0547">Nucleotide-binding</keyword>
<dbReference type="EMBL" id="BEGY01000034">
    <property type="protein sequence ID" value="GAX78698.1"/>
    <property type="molecule type" value="Genomic_DNA"/>
</dbReference>
<organism evidence="8 9">
    <name type="scientific">Chlamydomonas eustigma</name>
    <dbReference type="NCBI Taxonomy" id="1157962"/>
    <lineage>
        <taxon>Eukaryota</taxon>
        <taxon>Viridiplantae</taxon>
        <taxon>Chlorophyta</taxon>
        <taxon>core chlorophytes</taxon>
        <taxon>Chlorophyceae</taxon>
        <taxon>CS clade</taxon>
        <taxon>Chlamydomonadales</taxon>
        <taxon>Chlamydomonadaceae</taxon>
        <taxon>Chlamydomonas</taxon>
    </lineage>
</organism>
<dbReference type="GO" id="GO:0035556">
    <property type="term" value="P:intracellular signal transduction"/>
    <property type="evidence" value="ECO:0007669"/>
    <property type="project" value="InterPro"/>
</dbReference>
<dbReference type="SMART" id="SM00044">
    <property type="entry name" value="CYCc"/>
    <property type="match status" value="1"/>
</dbReference>
<comment type="caution">
    <text evidence="8">The sequence shown here is derived from an EMBL/GenBank/DDBJ whole genome shotgun (WGS) entry which is preliminary data.</text>
</comment>
<dbReference type="PROSITE" id="PS50125">
    <property type="entry name" value="GUANYLATE_CYCLASE_2"/>
    <property type="match status" value="1"/>
</dbReference>
<evidence type="ECO:0000259" key="7">
    <source>
        <dbReference type="PROSITE" id="PS50125"/>
    </source>
</evidence>
<dbReference type="OrthoDB" id="548029at2759"/>
<protein>
    <recommendedName>
        <fullName evidence="7">Guanylate cyclase domain-containing protein</fullName>
    </recommendedName>
</protein>
<keyword evidence="6" id="KW-0456">Lyase</keyword>
<dbReference type="SUPFAM" id="SSF55073">
    <property type="entry name" value="Nucleotide cyclase"/>
    <property type="match status" value="1"/>
</dbReference>
<dbReference type="PANTHER" id="PTHR11920:SF335">
    <property type="entry name" value="GUANYLATE CYCLASE"/>
    <property type="match status" value="1"/>
</dbReference>
<dbReference type="GO" id="GO:0007168">
    <property type="term" value="P:receptor guanylyl cyclase signaling pathway"/>
    <property type="evidence" value="ECO:0007669"/>
    <property type="project" value="TreeGrafter"/>
</dbReference>
<dbReference type="GO" id="GO:0001653">
    <property type="term" value="F:peptide receptor activity"/>
    <property type="evidence" value="ECO:0007669"/>
    <property type="project" value="TreeGrafter"/>
</dbReference>
<dbReference type="InterPro" id="IPR050401">
    <property type="entry name" value="Cyclic_nucleotide_synthase"/>
</dbReference>
<reference evidence="8 9" key="1">
    <citation type="submission" date="2017-08" db="EMBL/GenBank/DDBJ databases">
        <title>Acidophilic green algal genome provides insights into adaptation to an acidic environment.</title>
        <authorList>
            <person name="Hirooka S."/>
            <person name="Hirose Y."/>
            <person name="Kanesaki Y."/>
            <person name="Higuchi S."/>
            <person name="Fujiwara T."/>
            <person name="Onuma R."/>
            <person name="Era A."/>
            <person name="Ohbayashi R."/>
            <person name="Uzuka A."/>
            <person name="Nozaki H."/>
            <person name="Yoshikawa H."/>
            <person name="Miyagishima S.Y."/>
        </authorList>
    </citation>
    <scope>NUCLEOTIDE SEQUENCE [LARGE SCALE GENOMIC DNA]</scope>
    <source>
        <strain evidence="8 9">NIES-2499</strain>
    </source>
</reference>
<dbReference type="InterPro" id="IPR001054">
    <property type="entry name" value="A/G_cyclase"/>
</dbReference>
<proteinExistence type="predicted"/>
<dbReference type="Proteomes" id="UP000232323">
    <property type="component" value="Unassembled WGS sequence"/>
</dbReference>
<evidence type="ECO:0000313" key="8">
    <source>
        <dbReference type="EMBL" id="GAX78698.1"/>
    </source>
</evidence>
<keyword evidence="5" id="KW-0472">Membrane</keyword>
<dbReference type="PANTHER" id="PTHR11920">
    <property type="entry name" value="GUANYLYL CYCLASE"/>
    <property type="match status" value="1"/>
</dbReference>
<name>A0A250X6J4_9CHLO</name>
<keyword evidence="2" id="KW-0812">Transmembrane</keyword>
<feature type="domain" description="Guanylate cyclase" evidence="7">
    <location>
        <begin position="144"/>
        <end position="295"/>
    </location>
</feature>
<dbReference type="InterPro" id="IPR029787">
    <property type="entry name" value="Nucleotide_cyclase"/>
</dbReference>
<evidence type="ECO:0000313" key="9">
    <source>
        <dbReference type="Proteomes" id="UP000232323"/>
    </source>
</evidence>
<dbReference type="Gene3D" id="3.30.70.1230">
    <property type="entry name" value="Nucleotide cyclase"/>
    <property type="match status" value="1"/>
</dbReference>
<evidence type="ECO:0000256" key="2">
    <source>
        <dbReference type="ARBA" id="ARBA00022692"/>
    </source>
</evidence>
<dbReference type="GO" id="GO:0004383">
    <property type="term" value="F:guanylate cyclase activity"/>
    <property type="evidence" value="ECO:0007669"/>
    <property type="project" value="TreeGrafter"/>
</dbReference>
<dbReference type="GO" id="GO:0000166">
    <property type="term" value="F:nucleotide binding"/>
    <property type="evidence" value="ECO:0007669"/>
    <property type="project" value="UniProtKB-KW"/>
</dbReference>
<evidence type="ECO:0000256" key="5">
    <source>
        <dbReference type="ARBA" id="ARBA00023136"/>
    </source>
</evidence>
<evidence type="ECO:0000256" key="4">
    <source>
        <dbReference type="ARBA" id="ARBA00022989"/>
    </source>
</evidence>
<dbReference type="GO" id="GO:0004016">
    <property type="term" value="F:adenylate cyclase activity"/>
    <property type="evidence" value="ECO:0007669"/>
    <property type="project" value="TreeGrafter"/>
</dbReference>
<dbReference type="AlphaFoldDB" id="A0A250X6J4"/>
<dbReference type="Pfam" id="PF00211">
    <property type="entry name" value="Guanylate_cyc"/>
    <property type="match status" value="1"/>
</dbReference>